<dbReference type="Gene3D" id="2.40.170.20">
    <property type="entry name" value="TonB-dependent receptor, beta-barrel domain"/>
    <property type="match status" value="1"/>
</dbReference>
<dbReference type="InterPro" id="IPR008969">
    <property type="entry name" value="CarboxyPept-like_regulatory"/>
</dbReference>
<dbReference type="NCBIfam" id="TIGR04056">
    <property type="entry name" value="OMP_RagA_SusC"/>
    <property type="match status" value="1"/>
</dbReference>
<dbReference type="Gene3D" id="2.170.130.10">
    <property type="entry name" value="TonB-dependent receptor, plug domain"/>
    <property type="match status" value="1"/>
</dbReference>
<feature type="signal peptide" evidence="8">
    <location>
        <begin position="1"/>
        <end position="22"/>
    </location>
</feature>
<dbReference type="Pfam" id="PF07715">
    <property type="entry name" value="Plug"/>
    <property type="match status" value="1"/>
</dbReference>
<dbReference type="EMBL" id="QRYV01000015">
    <property type="protein sequence ID" value="RGV15675.1"/>
    <property type="molecule type" value="Genomic_DNA"/>
</dbReference>
<dbReference type="SUPFAM" id="SSF56935">
    <property type="entry name" value="Porins"/>
    <property type="match status" value="1"/>
</dbReference>
<feature type="domain" description="Secretin/TonB short N-terminal" evidence="9">
    <location>
        <begin position="52"/>
        <end position="103"/>
    </location>
</feature>
<dbReference type="InterPro" id="IPR023996">
    <property type="entry name" value="TonB-dep_OMP_SusC/RagA"/>
</dbReference>
<evidence type="ECO:0000256" key="8">
    <source>
        <dbReference type="SAM" id="SignalP"/>
    </source>
</evidence>
<keyword evidence="8" id="KW-0732">Signal</keyword>
<dbReference type="SMART" id="SM00965">
    <property type="entry name" value="STN"/>
    <property type="match status" value="1"/>
</dbReference>
<reference evidence="10 11" key="1">
    <citation type="submission" date="2018-08" db="EMBL/GenBank/DDBJ databases">
        <title>A genome reference for cultivated species of the human gut microbiota.</title>
        <authorList>
            <person name="Zou Y."/>
            <person name="Xue W."/>
            <person name="Luo G."/>
        </authorList>
    </citation>
    <scope>NUCLEOTIDE SEQUENCE [LARGE SCALE GENOMIC DNA]</scope>
    <source>
        <strain evidence="10 11">AF14-7</strain>
    </source>
</reference>
<sequence>MREKRWLLCFLVAVCCTFSTWALPSQDKTVTLKLHNVSIESVLDAVKKQTFVNMLYNSQMFKGVPPVSINVKNERWDVTLKLILNPQGFDYVVKDGIVVIRKMQSEKRENRIRGLVTDTHGEPIPGASVVVRGTRTGTSTNIEGEFTLDVKGDKVALEISFIGMKKQTLQVDATRKKMLEIVLVDDVKTLEDVVVTGYSNVRKNSFTGSSTQISGDDLRKVSQTNVIGALQSFDPSFRLVSNTQFGSDPNALPEMYVRGRSGFGVKELDKDQLSKSNLENNPNLPTFIMDGFEVSIEKVYDLDPTRIESMTILKDAAATAIYGSRAANGVIVITTVTPKPGEIRVSYNFTGTVEMPDLRDYNLANASEKLEIERRAELFKPGQSGIYTEADGLNRYYEKYALVQSGIDTDWMVLPLRNAFDHKHSLYIEGGTPNLRYGVDASFNAGEGVMKGSGRDRYSIGFSLDYRIKKLQVKNTVSFGHTKSTESPYGSFSDYTSLQPYESPYADGKLRERMSYSYSKNGTSSINNPLYEATLQNYEWSSYDEIIDNLSVNWYLNDYLTLKGQFSITKQYSDSERFYDPLSSKISVYGVKDETADTMRGDLYITKGGSMNWNTNAFLFYTRSFGKHNFNFSGGWEAAASNLDNTSAHYRGFPSGEFNSLNYAAEVYKKPLRTENTTRRVSALGTMNYTWNDIYLADASVRFDGSSEFGANQKWAPFFSGGLGVNIHNYDFLKGNASINRLKVRASYGRTGKVNFPAYAATTMYESLFDEWYVTGYGVVLKALGNNDLTWEKTDKFNFGLDAQFFNQRLTVEFNYYYEKTKDLINDVTLSTTSGFSTYKNNMGEVENKGLELQVRADVYRDRNWTVALWGNMAHNKNKILKISDSQKAYNQRVTEYYKKAQQSQSIYDESSSDANYAIPIPQYAEGQSLTSIWAVRSLGIDPTTGKELFLNRNGSVTDEWDATQEVVVGNTEPKLNGSLGFNASYKNWSLFAAFQYEFGGQEYNQTLVDRVENAGIAYGNVDLRVLTDRWQKPGDVAQFKNIADSKLTTLPTSRFVQDKKYIRLTALTLSYDFNREWIKKHLHMNMLRLEASGSDFINWNSIRQERGLSYPKSWKIDFSLKAQF</sequence>
<keyword evidence="2 7" id="KW-0813">Transport</keyword>
<dbReference type="Proteomes" id="UP000283369">
    <property type="component" value="Unassembled WGS sequence"/>
</dbReference>
<dbReference type="InterPro" id="IPR012910">
    <property type="entry name" value="Plug_dom"/>
</dbReference>
<evidence type="ECO:0000256" key="6">
    <source>
        <dbReference type="ARBA" id="ARBA00023237"/>
    </source>
</evidence>
<dbReference type="InterPro" id="IPR037066">
    <property type="entry name" value="Plug_dom_sf"/>
</dbReference>
<dbReference type="InterPro" id="IPR011662">
    <property type="entry name" value="Secretin/TonB_short_N"/>
</dbReference>
<dbReference type="SUPFAM" id="SSF49464">
    <property type="entry name" value="Carboxypeptidase regulatory domain-like"/>
    <property type="match status" value="1"/>
</dbReference>
<dbReference type="InterPro" id="IPR023997">
    <property type="entry name" value="TonB-dep_OMP_SusC/RagA_CS"/>
</dbReference>
<dbReference type="RefSeq" id="WP_117809474.1">
    <property type="nucleotide sequence ID" value="NZ_JAQCUV010000014.1"/>
</dbReference>
<evidence type="ECO:0000256" key="5">
    <source>
        <dbReference type="ARBA" id="ARBA00023136"/>
    </source>
</evidence>
<gene>
    <name evidence="10" type="ORF">DWW25_07825</name>
</gene>
<dbReference type="NCBIfam" id="TIGR04057">
    <property type="entry name" value="SusC_RagA_signa"/>
    <property type="match status" value="1"/>
</dbReference>
<comment type="subcellular location">
    <subcellularLocation>
        <location evidence="1 7">Cell outer membrane</location>
        <topology evidence="1 7">Multi-pass membrane protein</topology>
    </subcellularLocation>
</comment>
<dbReference type="PROSITE" id="PS52016">
    <property type="entry name" value="TONB_DEPENDENT_REC_3"/>
    <property type="match status" value="1"/>
</dbReference>
<proteinExistence type="inferred from homology"/>
<evidence type="ECO:0000256" key="7">
    <source>
        <dbReference type="PROSITE-ProRule" id="PRU01360"/>
    </source>
</evidence>
<dbReference type="Gene3D" id="2.60.40.1120">
    <property type="entry name" value="Carboxypeptidase-like, regulatory domain"/>
    <property type="match status" value="1"/>
</dbReference>
<evidence type="ECO:0000313" key="10">
    <source>
        <dbReference type="EMBL" id="RGV15675.1"/>
    </source>
</evidence>
<organism evidence="10 11">
    <name type="scientific">Bacteroides xylanisolvens</name>
    <dbReference type="NCBI Taxonomy" id="371601"/>
    <lineage>
        <taxon>Bacteria</taxon>
        <taxon>Pseudomonadati</taxon>
        <taxon>Bacteroidota</taxon>
        <taxon>Bacteroidia</taxon>
        <taxon>Bacteroidales</taxon>
        <taxon>Bacteroidaceae</taxon>
        <taxon>Bacteroides</taxon>
    </lineage>
</organism>
<dbReference type="InterPro" id="IPR039426">
    <property type="entry name" value="TonB-dep_rcpt-like"/>
</dbReference>
<accession>A0A412VZV8</accession>
<keyword evidence="6 7" id="KW-0998">Cell outer membrane</keyword>
<comment type="caution">
    <text evidence="10">The sequence shown here is derived from an EMBL/GenBank/DDBJ whole genome shotgun (WGS) entry which is preliminary data.</text>
</comment>
<dbReference type="InterPro" id="IPR036942">
    <property type="entry name" value="Beta-barrel_TonB_sf"/>
</dbReference>
<keyword evidence="3 7" id="KW-1134">Transmembrane beta strand</keyword>
<name>A0A412VZV8_9BACE</name>
<evidence type="ECO:0000256" key="1">
    <source>
        <dbReference type="ARBA" id="ARBA00004571"/>
    </source>
</evidence>
<dbReference type="Pfam" id="PF13715">
    <property type="entry name" value="CarbopepD_reg_2"/>
    <property type="match status" value="1"/>
</dbReference>
<evidence type="ECO:0000259" key="9">
    <source>
        <dbReference type="SMART" id="SM00965"/>
    </source>
</evidence>
<protein>
    <submittedName>
        <fullName evidence="10">SusC/RagA family TonB-linked outer membrane protein</fullName>
    </submittedName>
</protein>
<dbReference type="AlphaFoldDB" id="A0A412VZV8"/>
<comment type="similarity">
    <text evidence="7">Belongs to the TonB-dependent receptor family.</text>
</comment>
<evidence type="ECO:0000256" key="4">
    <source>
        <dbReference type="ARBA" id="ARBA00022692"/>
    </source>
</evidence>
<evidence type="ECO:0000256" key="2">
    <source>
        <dbReference type="ARBA" id="ARBA00022448"/>
    </source>
</evidence>
<keyword evidence="4 7" id="KW-0812">Transmembrane</keyword>
<evidence type="ECO:0000313" key="11">
    <source>
        <dbReference type="Proteomes" id="UP000283369"/>
    </source>
</evidence>
<evidence type="ECO:0000256" key="3">
    <source>
        <dbReference type="ARBA" id="ARBA00022452"/>
    </source>
</evidence>
<feature type="chain" id="PRO_5019011231" evidence="8">
    <location>
        <begin position="23"/>
        <end position="1125"/>
    </location>
</feature>
<dbReference type="GO" id="GO:0009279">
    <property type="term" value="C:cell outer membrane"/>
    <property type="evidence" value="ECO:0007669"/>
    <property type="project" value="UniProtKB-SubCell"/>
</dbReference>
<dbReference type="Pfam" id="PF07660">
    <property type="entry name" value="STN"/>
    <property type="match status" value="1"/>
</dbReference>
<keyword evidence="5 7" id="KW-0472">Membrane</keyword>